<dbReference type="InterPro" id="IPR055348">
    <property type="entry name" value="DctQ"/>
</dbReference>
<comment type="subunit">
    <text evidence="9">The complex comprises the extracytoplasmic solute receptor protein and the two transmembrane proteins.</text>
</comment>
<feature type="domain" description="Tripartite ATP-independent periplasmic transporters DctQ component" evidence="10">
    <location>
        <begin position="24"/>
        <end position="151"/>
    </location>
</feature>
<keyword evidence="5 9" id="KW-0812">Transmembrane</keyword>
<evidence type="ECO:0000256" key="5">
    <source>
        <dbReference type="ARBA" id="ARBA00022692"/>
    </source>
</evidence>
<evidence type="ECO:0000313" key="12">
    <source>
        <dbReference type="Proteomes" id="UP000235005"/>
    </source>
</evidence>
<dbReference type="Proteomes" id="UP000235005">
    <property type="component" value="Unassembled WGS sequence"/>
</dbReference>
<keyword evidence="3" id="KW-1003">Cell membrane</keyword>
<evidence type="ECO:0000256" key="2">
    <source>
        <dbReference type="ARBA" id="ARBA00022448"/>
    </source>
</evidence>
<keyword evidence="2 9" id="KW-0813">Transport</keyword>
<name>A0A2N5X2H3_9GAMM</name>
<organism evidence="11 12">
    <name type="scientific">Pseudohalioglobus lutimaris</name>
    <dbReference type="NCBI Taxonomy" id="1737061"/>
    <lineage>
        <taxon>Bacteria</taxon>
        <taxon>Pseudomonadati</taxon>
        <taxon>Pseudomonadota</taxon>
        <taxon>Gammaproteobacteria</taxon>
        <taxon>Cellvibrionales</taxon>
        <taxon>Halieaceae</taxon>
        <taxon>Pseudohalioglobus</taxon>
    </lineage>
</organism>
<evidence type="ECO:0000256" key="3">
    <source>
        <dbReference type="ARBA" id="ARBA00022475"/>
    </source>
</evidence>
<comment type="caution">
    <text evidence="11">The sequence shown here is derived from an EMBL/GenBank/DDBJ whole genome shotgun (WGS) entry which is preliminary data.</text>
</comment>
<keyword evidence="4 9" id="KW-0997">Cell inner membrane</keyword>
<dbReference type="PANTHER" id="PTHR35011:SF2">
    <property type="entry name" value="2,3-DIKETO-L-GULONATE TRAP TRANSPORTER SMALL PERMEASE PROTEIN YIAM"/>
    <property type="match status" value="1"/>
</dbReference>
<keyword evidence="7 9" id="KW-0472">Membrane</keyword>
<dbReference type="PANTHER" id="PTHR35011">
    <property type="entry name" value="2,3-DIKETO-L-GULONATE TRAP TRANSPORTER SMALL PERMEASE PROTEIN YIAM"/>
    <property type="match status" value="1"/>
</dbReference>
<evidence type="ECO:0000256" key="4">
    <source>
        <dbReference type="ARBA" id="ARBA00022519"/>
    </source>
</evidence>
<evidence type="ECO:0000259" key="10">
    <source>
        <dbReference type="Pfam" id="PF04290"/>
    </source>
</evidence>
<feature type="transmembrane region" description="Helical" evidence="9">
    <location>
        <begin position="130"/>
        <end position="152"/>
    </location>
</feature>
<comment type="similarity">
    <text evidence="8 9">Belongs to the TRAP transporter small permease family.</text>
</comment>
<dbReference type="OrthoDB" id="2085311at2"/>
<feature type="transmembrane region" description="Helical" evidence="9">
    <location>
        <begin position="89"/>
        <end position="110"/>
    </location>
</feature>
<evidence type="ECO:0000256" key="9">
    <source>
        <dbReference type="RuleBase" id="RU369079"/>
    </source>
</evidence>
<dbReference type="Pfam" id="PF04290">
    <property type="entry name" value="DctQ"/>
    <property type="match status" value="1"/>
</dbReference>
<protein>
    <recommendedName>
        <fullName evidence="9">TRAP transporter small permease protein</fullName>
    </recommendedName>
</protein>
<evidence type="ECO:0000313" key="11">
    <source>
        <dbReference type="EMBL" id="PLW68689.1"/>
    </source>
</evidence>
<accession>A0A2N5X2H3</accession>
<comment type="function">
    <text evidence="9">Part of the tripartite ATP-independent periplasmic (TRAP) transport system.</text>
</comment>
<evidence type="ECO:0000256" key="6">
    <source>
        <dbReference type="ARBA" id="ARBA00022989"/>
    </source>
</evidence>
<dbReference type="GO" id="GO:0015740">
    <property type="term" value="P:C4-dicarboxylate transport"/>
    <property type="evidence" value="ECO:0007669"/>
    <property type="project" value="TreeGrafter"/>
</dbReference>
<dbReference type="EMBL" id="PKUS01000012">
    <property type="protein sequence ID" value="PLW68689.1"/>
    <property type="molecule type" value="Genomic_DNA"/>
</dbReference>
<feature type="transmembrane region" description="Helical" evidence="9">
    <location>
        <begin position="12"/>
        <end position="32"/>
    </location>
</feature>
<reference evidence="11 12" key="1">
    <citation type="submission" date="2018-01" db="EMBL/GenBank/DDBJ databases">
        <title>The draft genome sequence of Halioglobus lutimaris HF004.</title>
        <authorList>
            <person name="Du Z.-J."/>
            <person name="Shi M.-J."/>
        </authorList>
    </citation>
    <scope>NUCLEOTIDE SEQUENCE [LARGE SCALE GENOMIC DNA]</scope>
    <source>
        <strain evidence="11 12">HF004</strain>
    </source>
</reference>
<gene>
    <name evidence="11" type="ORF">C0039_11290</name>
</gene>
<dbReference type="InterPro" id="IPR007387">
    <property type="entry name" value="TRAP_DctQ"/>
</dbReference>
<evidence type="ECO:0000256" key="7">
    <source>
        <dbReference type="ARBA" id="ARBA00023136"/>
    </source>
</evidence>
<sequence>MRRLQDYLDCALRGLLILLVLGLVFSVTWQVVSRYLLQAPSSWTEELARFLLIWIGLLGAAYAYRTGAHMRLDLLENALGSAGVRRLRVFAAAAVLVFALAVLCAGGLRLVLLTLELEQVSAALGLPMGLVYLVLPLSGVLIAVYALINIFFEEAG</sequence>
<comment type="subcellular location">
    <subcellularLocation>
        <location evidence="1 9">Cell inner membrane</location>
        <topology evidence="1 9">Multi-pass membrane protein</topology>
    </subcellularLocation>
</comment>
<dbReference type="GO" id="GO:0022857">
    <property type="term" value="F:transmembrane transporter activity"/>
    <property type="evidence" value="ECO:0007669"/>
    <property type="project" value="UniProtKB-UniRule"/>
</dbReference>
<keyword evidence="12" id="KW-1185">Reference proteome</keyword>
<proteinExistence type="inferred from homology"/>
<dbReference type="AlphaFoldDB" id="A0A2N5X2H3"/>
<keyword evidence="6 9" id="KW-1133">Transmembrane helix</keyword>
<feature type="transmembrane region" description="Helical" evidence="9">
    <location>
        <begin position="47"/>
        <end position="64"/>
    </location>
</feature>
<dbReference type="GO" id="GO:0005886">
    <property type="term" value="C:plasma membrane"/>
    <property type="evidence" value="ECO:0007669"/>
    <property type="project" value="UniProtKB-SubCell"/>
</dbReference>
<evidence type="ECO:0000256" key="8">
    <source>
        <dbReference type="ARBA" id="ARBA00038436"/>
    </source>
</evidence>
<evidence type="ECO:0000256" key="1">
    <source>
        <dbReference type="ARBA" id="ARBA00004429"/>
    </source>
</evidence>